<dbReference type="EMBL" id="KN818268">
    <property type="protein sequence ID" value="KIL62615.1"/>
    <property type="molecule type" value="Genomic_DNA"/>
</dbReference>
<organism evidence="1 2">
    <name type="scientific">Amanita muscaria (strain Koide BX008)</name>
    <dbReference type="NCBI Taxonomy" id="946122"/>
    <lineage>
        <taxon>Eukaryota</taxon>
        <taxon>Fungi</taxon>
        <taxon>Dikarya</taxon>
        <taxon>Basidiomycota</taxon>
        <taxon>Agaricomycotina</taxon>
        <taxon>Agaricomycetes</taxon>
        <taxon>Agaricomycetidae</taxon>
        <taxon>Agaricales</taxon>
        <taxon>Pluteineae</taxon>
        <taxon>Amanitaceae</taxon>
        <taxon>Amanita</taxon>
    </lineage>
</organism>
<evidence type="ECO:0000313" key="2">
    <source>
        <dbReference type="Proteomes" id="UP000054549"/>
    </source>
</evidence>
<evidence type="ECO:0000313" key="1">
    <source>
        <dbReference type="EMBL" id="KIL62615.1"/>
    </source>
</evidence>
<proteinExistence type="predicted"/>
<name>A0A0C2SHJ5_AMAMK</name>
<dbReference type="Proteomes" id="UP000054549">
    <property type="component" value="Unassembled WGS sequence"/>
</dbReference>
<accession>A0A0C2SHJ5</accession>
<dbReference type="AlphaFoldDB" id="A0A0C2SHJ5"/>
<sequence length="112" mass="12828">MRCRSCSASAEAPLHRSVNTSVRQQHMSAKHMLSRSGHAHVTQLLPIAGGDALHRILSIFLASMHMNFNSERLIVYSTELSLFLSSLLQKDHTLMFYKRLYNVLIKHSYREC</sequence>
<dbReference type="InParanoid" id="A0A0C2SHJ5"/>
<dbReference type="HOGENOM" id="CLU_2145223_0_0_1"/>
<protein>
    <submittedName>
        <fullName evidence="1">Uncharacterized protein</fullName>
    </submittedName>
</protein>
<keyword evidence="2" id="KW-1185">Reference proteome</keyword>
<reference evidence="1 2" key="1">
    <citation type="submission" date="2014-04" db="EMBL/GenBank/DDBJ databases">
        <title>Evolutionary Origins and Diversification of the Mycorrhizal Mutualists.</title>
        <authorList>
            <consortium name="DOE Joint Genome Institute"/>
            <consortium name="Mycorrhizal Genomics Consortium"/>
            <person name="Kohler A."/>
            <person name="Kuo A."/>
            <person name="Nagy L.G."/>
            <person name="Floudas D."/>
            <person name="Copeland A."/>
            <person name="Barry K.W."/>
            <person name="Cichocki N."/>
            <person name="Veneault-Fourrey C."/>
            <person name="LaButti K."/>
            <person name="Lindquist E.A."/>
            <person name="Lipzen A."/>
            <person name="Lundell T."/>
            <person name="Morin E."/>
            <person name="Murat C."/>
            <person name="Riley R."/>
            <person name="Ohm R."/>
            <person name="Sun H."/>
            <person name="Tunlid A."/>
            <person name="Henrissat B."/>
            <person name="Grigoriev I.V."/>
            <person name="Hibbett D.S."/>
            <person name="Martin F."/>
        </authorList>
    </citation>
    <scope>NUCLEOTIDE SEQUENCE [LARGE SCALE GENOMIC DNA]</scope>
    <source>
        <strain evidence="1 2">Koide BX008</strain>
    </source>
</reference>
<gene>
    <name evidence="1" type="ORF">M378DRAFT_751466</name>
</gene>